<proteinExistence type="predicted"/>
<evidence type="ECO:0000259" key="2">
    <source>
        <dbReference type="Pfam" id="PF13609"/>
    </source>
</evidence>
<dbReference type="Proteomes" id="UP001216189">
    <property type="component" value="Unassembled WGS sequence"/>
</dbReference>
<dbReference type="InterPro" id="IPR033900">
    <property type="entry name" value="Gram_neg_porin_domain"/>
</dbReference>
<sequence>MKFVKTALALGLMSTTVQAVTLVENKGISFDIKGDLQIQLQKDNDKYQDAQFNFDSLELTNIISYEVNQDLTMFGELGFDFADAANKSEDSVELSNALVGFEYRNMLLTFGKQDYASDEFGIAEDYEMDSDDVAFPEDEGKNVILLKMDFKPFELILSTDLPVKNKDNETTRSFDAFAAVEVWDFQLAAAYQNFVDEGDKFQTYGLSVAYDAGFALFAADYSQTKDDAEDATFKVYNLATLFSVSDSIDIALGYVSNKQESKSEINEWYANATYYVPNFKRLSVFSEISHTNGDDAELAYLAGVQMKF</sequence>
<gene>
    <name evidence="3" type="ORF">PUN32_10280</name>
</gene>
<keyword evidence="4" id="KW-1185">Reference proteome</keyword>
<feature type="chain" id="PRO_5047255952" evidence="1">
    <location>
        <begin position="20"/>
        <end position="308"/>
    </location>
</feature>
<dbReference type="Gene3D" id="2.40.160.10">
    <property type="entry name" value="Porin"/>
    <property type="match status" value="1"/>
</dbReference>
<keyword evidence="1" id="KW-0732">Signal</keyword>
<organism evidence="3 4">
    <name type="scientific">Vibrio chanodichtyis</name>
    <dbReference type="NCBI Taxonomy" id="3027932"/>
    <lineage>
        <taxon>Bacteria</taxon>
        <taxon>Pseudomonadati</taxon>
        <taxon>Pseudomonadota</taxon>
        <taxon>Gammaproteobacteria</taxon>
        <taxon>Vibrionales</taxon>
        <taxon>Vibrionaceae</taxon>
        <taxon>Vibrio</taxon>
    </lineage>
</organism>
<dbReference type="RefSeq" id="WP_274723015.1">
    <property type="nucleotide sequence ID" value="NZ_JARBFT010000009.1"/>
</dbReference>
<protein>
    <submittedName>
        <fullName evidence="3">Porin</fullName>
    </submittedName>
</protein>
<dbReference type="InterPro" id="IPR023614">
    <property type="entry name" value="Porin_dom_sf"/>
</dbReference>
<feature type="domain" description="Porin" evidence="2">
    <location>
        <begin position="7"/>
        <end position="295"/>
    </location>
</feature>
<evidence type="ECO:0000313" key="3">
    <source>
        <dbReference type="EMBL" id="MDE1515396.1"/>
    </source>
</evidence>
<dbReference type="SUPFAM" id="SSF56935">
    <property type="entry name" value="Porins"/>
    <property type="match status" value="1"/>
</dbReference>
<evidence type="ECO:0000313" key="4">
    <source>
        <dbReference type="Proteomes" id="UP001216189"/>
    </source>
</evidence>
<name>A0ABT5V160_9VIBR</name>
<comment type="caution">
    <text evidence="3">The sequence shown here is derived from an EMBL/GenBank/DDBJ whole genome shotgun (WGS) entry which is preliminary data.</text>
</comment>
<feature type="signal peptide" evidence="1">
    <location>
        <begin position="1"/>
        <end position="19"/>
    </location>
</feature>
<dbReference type="EMBL" id="JARBFT010000009">
    <property type="protein sequence ID" value="MDE1515396.1"/>
    <property type="molecule type" value="Genomic_DNA"/>
</dbReference>
<evidence type="ECO:0000256" key="1">
    <source>
        <dbReference type="SAM" id="SignalP"/>
    </source>
</evidence>
<reference evidence="3 4" key="1">
    <citation type="submission" date="2023-02" db="EMBL/GenBank/DDBJ databases">
        <title>Vibrio intestini sp. nov., a close relative of Vibrio cholerae isolated from the intestine of Healthy Culter dabryi.</title>
        <authorList>
            <person name="Wu N."/>
        </authorList>
    </citation>
    <scope>NUCLEOTIDE SEQUENCE [LARGE SCALE GENOMIC DNA]</scope>
    <source>
        <strain evidence="3 4">DSL-7</strain>
    </source>
</reference>
<dbReference type="Pfam" id="PF13609">
    <property type="entry name" value="Porin_4"/>
    <property type="match status" value="1"/>
</dbReference>
<accession>A0ABT5V160</accession>